<feature type="compositionally biased region" description="Low complexity" evidence="6">
    <location>
        <begin position="481"/>
        <end position="493"/>
    </location>
</feature>
<dbReference type="Pfam" id="PF13299">
    <property type="entry name" value="CPSF100_C"/>
    <property type="match status" value="1"/>
</dbReference>
<evidence type="ECO:0000256" key="2">
    <source>
        <dbReference type="ARBA" id="ARBA00022664"/>
    </source>
</evidence>
<dbReference type="SMART" id="SM01027">
    <property type="entry name" value="Beta-Casp"/>
    <property type="match status" value="1"/>
</dbReference>
<comment type="subcellular location">
    <subcellularLocation>
        <location evidence="1 4">Nucleus</location>
    </subcellularLocation>
</comment>
<keyword evidence="4" id="KW-0694">RNA-binding</keyword>
<dbReference type="Pfam" id="PF10996">
    <property type="entry name" value="Beta-Casp"/>
    <property type="match status" value="1"/>
</dbReference>
<feature type="compositionally biased region" description="Acidic residues" evidence="6">
    <location>
        <begin position="591"/>
        <end position="604"/>
    </location>
</feature>
<dbReference type="AlphaFoldDB" id="A0A1E4TVK6"/>
<dbReference type="InterPro" id="IPR036866">
    <property type="entry name" value="RibonucZ/Hydroxyglut_hydro"/>
</dbReference>
<keyword evidence="5" id="KW-0175">Coiled coil</keyword>
<gene>
    <name evidence="8" type="ORF">PACTADRAFT_42177</name>
</gene>
<feature type="region of interest" description="Disordered" evidence="6">
    <location>
        <begin position="584"/>
        <end position="612"/>
    </location>
</feature>
<dbReference type="InterPro" id="IPR022712">
    <property type="entry name" value="Beta_Casp"/>
</dbReference>
<organism evidence="8 9">
    <name type="scientific">Pachysolen tannophilus NRRL Y-2460</name>
    <dbReference type="NCBI Taxonomy" id="669874"/>
    <lineage>
        <taxon>Eukaryota</taxon>
        <taxon>Fungi</taxon>
        <taxon>Dikarya</taxon>
        <taxon>Ascomycota</taxon>
        <taxon>Saccharomycotina</taxon>
        <taxon>Pichiomycetes</taxon>
        <taxon>Pachysolenaceae</taxon>
        <taxon>Pachysolen</taxon>
    </lineage>
</organism>
<dbReference type="GO" id="GO:0003723">
    <property type="term" value="F:RNA binding"/>
    <property type="evidence" value="ECO:0007669"/>
    <property type="project" value="UniProtKB-KW"/>
</dbReference>
<keyword evidence="3 4" id="KW-0539">Nucleus</keyword>
<sequence length="888" mass="101234">MFTFTLLSPEESSIKTCLLTFEDESTNTKIKILADPGWDGKTDLSFLDPIIPTIDFIIISHSTIDYLGSLPLIFKKFPMILSRIKIYTTLPISQLGKLAIIELYKNFGFIGPFNNNLIELDDLDDCFNNCCQLLKHGQSISLSHLNNFKIFCFNSGHTLGGSFWLLLNNSNEKIIYSPVFNHSRDSFLNASSFLQQNNGLPLPQLLRPTSIITSSNLGSLQSYKKKVETFLKLIDFTLSRGGTVILPTSISGRIFELIHLIDDHLKNAPIPVLLLSQTGTKSLSLAGNMLEWMSPQIIKNWEVKNQIPFDPSRVLLIEDLNELNHFIGPKIMFVTDLEINDGSLSSNVLMKLCDDEKNTLILTEKCDFENSLGFKLYKIWENLCLKRNNGVLEDGIAVPLQEILSFNNIRFELLQNNELIDYIKKINKRRKDKNFLKNLEKENLKILNDEKLRLNINESDDYEESDDEKNDVATNNITIDNNNNVIDNGNDKNQGTNNLSVNADGSNTKDGKLIDENNKDLSINELKFDFDLRLVNKNKNKIFPFIGNNIKKKFDDYGEVINIKDFIREEEKLNFKKISSNLNGSNTMAEDNGDESDYEYNETEDGGKRKWNKHKLNKNKKNSNMKKTKKKTKQEEEEIRLVESLDPLIAPKKLVNSTVNIGTRCGLSFVDLSGTVDLRSYLLILNLIKPKKIIVYDNNNLSLPSEQSILQQQSNLIKNNIELIKEKIPDKDGGFLLIATKNKKIEIKGIITNIDIKIDELFEQSKFIKWQQLNDGYSISHVYGELVKNDSNTDSNEPKYVLKQLDSSSSTTTATTQEITIGDLKLLELKKKLNNINYKAEFKGEGILVINDDLCLIKKINEDLIIDGIPNECFYEVRDLINDMLAHF</sequence>
<feature type="domain" description="Beta-Casp" evidence="7">
    <location>
        <begin position="254"/>
        <end position="376"/>
    </location>
</feature>
<dbReference type="PANTHER" id="PTHR45922">
    <property type="entry name" value="CLEAVAGE AND POLYADENYLATION SPECIFICITY FACTOR SUBUNIT 2"/>
    <property type="match status" value="1"/>
</dbReference>
<dbReference type="GO" id="GO:0005847">
    <property type="term" value="C:mRNA cleavage and polyadenylation specificity factor complex"/>
    <property type="evidence" value="ECO:0007669"/>
    <property type="project" value="InterPro"/>
</dbReference>
<feature type="coiled-coil region" evidence="5">
    <location>
        <begin position="618"/>
        <end position="645"/>
    </location>
</feature>
<protein>
    <recommendedName>
        <fullName evidence="4">Cleavage and polyadenylation specificity factor subunit 2</fullName>
    </recommendedName>
    <alternativeName>
        <fullName evidence="4">Cleavage and polyadenylation specificity factor 100 kDa subunit</fullName>
    </alternativeName>
</protein>
<feature type="compositionally biased region" description="Polar residues" evidence="6">
    <location>
        <begin position="494"/>
        <end position="506"/>
    </location>
</feature>
<dbReference type="GO" id="GO:0006397">
    <property type="term" value="P:mRNA processing"/>
    <property type="evidence" value="ECO:0007669"/>
    <property type="project" value="UniProtKB-KW"/>
</dbReference>
<accession>A0A1E4TVK6</accession>
<dbReference type="Gene3D" id="3.40.50.10890">
    <property type="match status" value="1"/>
</dbReference>
<evidence type="ECO:0000256" key="5">
    <source>
        <dbReference type="SAM" id="Coils"/>
    </source>
</evidence>
<proteinExistence type="inferred from homology"/>
<dbReference type="Gene3D" id="3.60.15.10">
    <property type="entry name" value="Ribonuclease Z/Hydroxyacylglutathione hydrolase-like"/>
    <property type="match status" value="1"/>
</dbReference>
<dbReference type="InterPro" id="IPR027075">
    <property type="entry name" value="CPSF2"/>
</dbReference>
<evidence type="ECO:0000313" key="9">
    <source>
        <dbReference type="Proteomes" id="UP000094236"/>
    </source>
</evidence>
<keyword evidence="9" id="KW-1185">Reference proteome</keyword>
<dbReference type="Proteomes" id="UP000094236">
    <property type="component" value="Unassembled WGS sequence"/>
</dbReference>
<feature type="region of interest" description="Disordered" evidence="6">
    <location>
        <begin position="481"/>
        <end position="514"/>
    </location>
</feature>
<dbReference type="InterPro" id="IPR001279">
    <property type="entry name" value="Metallo-B-lactamas"/>
</dbReference>
<evidence type="ECO:0000256" key="4">
    <source>
        <dbReference type="RuleBase" id="RU365006"/>
    </source>
</evidence>
<dbReference type="InterPro" id="IPR025069">
    <property type="entry name" value="Cpsf2_C"/>
</dbReference>
<dbReference type="OrthoDB" id="64353at2759"/>
<dbReference type="EMBL" id="KV454014">
    <property type="protein sequence ID" value="ODV95688.1"/>
    <property type="molecule type" value="Genomic_DNA"/>
</dbReference>
<evidence type="ECO:0000259" key="7">
    <source>
        <dbReference type="SMART" id="SM01027"/>
    </source>
</evidence>
<dbReference type="SUPFAM" id="SSF56281">
    <property type="entry name" value="Metallo-hydrolase/oxidoreductase"/>
    <property type="match status" value="1"/>
</dbReference>
<reference evidence="9" key="1">
    <citation type="submission" date="2016-05" db="EMBL/GenBank/DDBJ databases">
        <title>Comparative genomics of biotechnologically important yeasts.</title>
        <authorList>
            <consortium name="DOE Joint Genome Institute"/>
            <person name="Riley R."/>
            <person name="Haridas S."/>
            <person name="Wolfe K.H."/>
            <person name="Lopes M.R."/>
            <person name="Hittinger C.T."/>
            <person name="Goker M."/>
            <person name="Salamov A."/>
            <person name="Wisecaver J."/>
            <person name="Long T.M."/>
            <person name="Aerts A.L."/>
            <person name="Barry K."/>
            <person name="Choi C."/>
            <person name="Clum A."/>
            <person name="Coughlan A.Y."/>
            <person name="Deshpande S."/>
            <person name="Douglass A.P."/>
            <person name="Hanson S.J."/>
            <person name="Klenk H.-P."/>
            <person name="Labutti K."/>
            <person name="Lapidus A."/>
            <person name="Lindquist E."/>
            <person name="Lipzen A."/>
            <person name="Meier-Kolthoff J.P."/>
            <person name="Ohm R.A."/>
            <person name="Otillar R.P."/>
            <person name="Pangilinan J."/>
            <person name="Peng Y."/>
            <person name="Rokas A."/>
            <person name="Rosa C.A."/>
            <person name="Scheuner C."/>
            <person name="Sibirny A.A."/>
            <person name="Slot J.C."/>
            <person name="Stielow J.B."/>
            <person name="Sun H."/>
            <person name="Kurtzman C.P."/>
            <person name="Blackwell M."/>
            <person name="Grigoriev I.V."/>
            <person name="Jeffries T.W."/>
        </authorList>
    </citation>
    <scope>NUCLEOTIDE SEQUENCE [LARGE SCALE GENOMIC DNA]</scope>
    <source>
        <strain evidence="9">NRRL Y-2460</strain>
    </source>
</reference>
<dbReference type="STRING" id="669874.A0A1E4TVK6"/>
<evidence type="ECO:0000256" key="3">
    <source>
        <dbReference type="ARBA" id="ARBA00023242"/>
    </source>
</evidence>
<name>A0A1E4TVK6_PACTA</name>
<keyword evidence="2 4" id="KW-0507">mRNA processing</keyword>
<comment type="similarity">
    <text evidence="4">Belongs to the metallo-beta-lactamase superfamily. RNA-metabolizing metallo-beta-lactamase-like family. CPSF2/YSH1 subfamily.</text>
</comment>
<dbReference type="Pfam" id="PF16661">
    <property type="entry name" value="Lactamase_B_6"/>
    <property type="match status" value="1"/>
</dbReference>
<evidence type="ECO:0000313" key="8">
    <source>
        <dbReference type="EMBL" id="ODV95688.1"/>
    </source>
</evidence>
<dbReference type="PANTHER" id="PTHR45922:SF1">
    <property type="entry name" value="CLEAVAGE AND POLYADENYLATION SPECIFICITY FACTOR SUBUNIT 2"/>
    <property type="match status" value="1"/>
</dbReference>
<evidence type="ECO:0000256" key="6">
    <source>
        <dbReference type="SAM" id="MobiDB-lite"/>
    </source>
</evidence>
<evidence type="ECO:0000256" key="1">
    <source>
        <dbReference type="ARBA" id="ARBA00004123"/>
    </source>
</evidence>